<dbReference type="EMBL" id="JXTB01000340">
    <property type="protein sequence ID" value="PON44973.1"/>
    <property type="molecule type" value="Genomic_DNA"/>
</dbReference>
<name>A0A2P5B857_PARAD</name>
<keyword evidence="2" id="KW-1185">Reference proteome</keyword>
<gene>
    <name evidence="1" type="ORF">PanWU01x14_262610</name>
</gene>
<accession>A0A2P5B857</accession>
<evidence type="ECO:0000313" key="2">
    <source>
        <dbReference type="Proteomes" id="UP000237105"/>
    </source>
</evidence>
<sequence>MQGRSRLKLEAFRDSKDTWTVGGYNVSSSETRGQLVKTIPTVWRCLWERYRTRIGLGRIHPRNGMGSALALDSHVRLA</sequence>
<evidence type="ECO:0000313" key="1">
    <source>
        <dbReference type="EMBL" id="PON44973.1"/>
    </source>
</evidence>
<reference evidence="2" key="1">
    <citation type="submission" date="2016-06" db="EMBL/GenBank/DDBJ databases">
        <title>Parallel loss of symbiosis genes in relatives of nitrogen-fixing non-legume Parasponia.</title>
        <authorList>
            <person name="Van Velzen R."/>
            <person name="Holmer R."/>
            <person name="Bu F."/>
            <person name="Rutten L."/>
            <person name="Van Zeijl A."/>
            <person name="Liu W."/>
            <person name="Santuari L."/>
            <person name="Cao Q."/>
            <person name="Sharma T."/>
            <person name="Shen D."/>
            <person name="Roswanjaya Y."/>
            <person name="Wardhani T."/>
            <person name="Kalhor M.S."/>
            <person name="Jansen J."/>
            <person name="Van den Hoogen J."/>
            <person name="Gungor B."/>
            <person name="Hartog M."/>
            <person name="Hontelez J."/>
            <person name="Verver J."/>
            <person name="Yang W.-C."/>
            <person name="Schijlen E."/>
            <person name="Repin R."/>
            <person name="Schilthuizen M."/>
            <person name="Schranz E."/>
            <person name="Heidstra R."/>
            <person name="Miyata K."/>
            <person name="Fedorova E."/>
            <person name="Kohlen W."/>
            <person name="Bisseling T."/>
            <person name="Smit S."/>
            <person name="Geurts R."/>
        </authorList>
    </citation>
    <scope>NUCLEOTIDE SEQUENCE [LARGE SCALE GENOMIC DNA]</scope>
    <source>
        <strain evidence="2">cv. WU1-14</strain>
    </source>
</reference>
<comment type="caution">
    <text evidence="1">The sequence shown here is derived from an EMBL/GenBank/DDBJ whole genome shotgun (WGS) entry which is preliminary data.</text>
</comment>
<proteinExistence type="predicted"/>
<organism evidence="1 2">
    <name type="scientific">Parasponia andersonii</name>
    <name type="common">Sponia andersonii</name>
    <dbReference type="NCBI Taxonomy" id="3476"/>
    <lineage>
        <taxon>Eukaryota</taxon>
        <taxon>Viridiplantae</taxon>
        <taxon>Streptophyta</taxon>
        <taxon>Embryophyta</taxon>
        <taxon>Tracheophyta</taxon>
        <taxon>Spermatophyta</taxon>
        <taxon>Magnoliopsida</taxon>
        <taxon>eudicotyledons</taxon>
        <taxon>Gunneridae</taxon>
        <taxon>Pentapetalae</taxon>
        <taxon>rosids</taxon>
        <taxon>fabids</taxon>
        <taxon>Rosales</taxon>
        <taxon>Cannabaceae</taxon>
        <taxon>Parasponia</taxon>
    </lineage>
</organism>
<protein>
    <submittedName>
        <fullName evidence="1">Uncharacterized protein</fullName>
    </submittedName>
</protein>
<dbReference type="AlphaFoldDB" id="A0A2P5B857"/>
<dbReference type="Proteomes" id="UP000237105">
    <property type="component" value="Unassembled WGS sequence"/>
</dbReference>